<sequence length="848" mass="94173">MPSGGPLPSYLFNVDYIDIMSRVERRVRSRIRRGIVAMFTDYSTDSELGDIIADLRSGAITTATLYNSFDAIVNQSSLMDEPVRQALDSAGMSVMRIAGRDAGEALDRWAQRSTTTTPNVATDVRFDPSDVTLVSDLRRSGDLFWSQLMQDTIKATKDEIERSYYNNDSAAAMADRLQMVSGLTTKQAESLDRVRKTLAKGPLTPVQRDKILRESADRMLAYRSESITHTELNRIVNSGAKSYWDQMARRGMLDYNTTLVRWNTHPDEKLCPVCAPLDGTYTVINGQFDSGVVSPPLHPHCRCSLELEYKVAPLVRIMKGDKDADGDGWVDDGLPTQRPAKPKVPKKVKTITLYHGTKEKNVAGIRERGLTAPAATGSKWFMLTTSLDQARRYSLDGVVIEYKVPVNRIYGFLRNDESAPGDLLWPAWKHDSYDFDADAYALRQPLPGEFISRVITSTPEAKSKPSKSIPVSFGRSEKEISASIGVDEDHLYRVISEADYQRITREGAINTDGRGNIDLSEGTVAARGRIAWSYLGDIANKGKKDNPTNQGRVVKIRIDPKDGWKQDRDGYWKTNQPVGSDRIVGVSMPIGVKRTDDSIEYDWSEAPVKIGNSIDAIPGYDGEVPDENGGGDRYWEWKKKAEKAYGGTVRGNPISWDDERVPPVVYHVTTHLRSINQSGVIRAAGEGGLGGDSSDRIVSMTTSKEVADDLVADMRMMRDITMRDMAGDDLVSYLKKSAKDDGVSISDRKWNEIDYYTKQGRAAVITAYLSARESSGGRRNPLFFGLEKMLDAMSERIRIDASDVGIVEIPRANLNTGAQLTDFDLGQNFLDEIRLYGDLPIAGTKVIS</sequence>
<evidence type="ECO:0000313" key="2">
    <source>
        <dbReference type="EMBL" id="CAB4193341.1"/>
    </source>
</evidence>
<reference evidence="2" key="1">
    <citation type="submission" date="2020-05" db="EMBL/GenBank/DDBJ databases">
        <authorList>
            <person name="Chiriac C."/>
            <person name="Salcher M."/>
            <person name="Ghai R."/>
            <person name="Kavagutti S V."/>
        </authorList>
    </citation>
    <scope>NUCLEOTIDE SEQUENCE</scope>
</reference>
<gene>
    <name evidence="2" type="ORF">UFOVP1246_82</name>
</gene>
<dbReference type="InterPro" id="IPR006528">
    <property type="entry name" value="Phage_head_morphogenesis_dom"/>
</dbReference>
<evidence type="ECO:0000259" key="1">
    <source>
        <dbReference type="Pfam" id="PF04233"/>
    </source>
</evidence>
<feature type="domain" description="Phage head morphogenesis" evidence="1">
    <location>
        <begin position="208"/>
        <end position="305"/>
    </location>
</feature>
<proteinExistence type="predicted"/>
<dbReference type="EMBL" id="LR797193">
    <property type="protein sequence ID" value="CAB4193341.1"/>
    <property type="molecule type" value="Genomic_DNA"/>
</dbReference>
<organism evidence="2">
    <name type="scientific">uncultured Caudovirales phage</name>
    <dbReference type="NCBI Taxonomy" id="2100421"/>
    <lineage>
        <taxon>Viruses</taxon>
        <taxon>Duplodnaviria</taxon>
        <taxon>Heunggongvirae</taxon>
        <taxon>Uroviricota</taxon>
        <taxon>Caudoviricetes</taxon>
        <taxon>Peduoviridae</taxon>
        <taxon>Maltschvirus</taxon>
        <taxon>Maltschvirus maltsch</taxon>
    </lineage>
</organism>
<dbReference type="Pfam" id="PF04233">
    <property type="entry name" value="Phage_Mu_F"/>
    <property type="match status" value="1"/>
</dbReference>
<name>A0A6J5RIH9_9CAUD</name>
<protein>
    <submittedName>
        <fullName evidence="2">Phage head morphogenesis domain containing protein</fullName>
    </submittedName>
</protein>
<accession>A0A6J5RIH9</accession>